<gene>
    <name evidence="5" type="ORF">KI387_029812</name>
</gene>
<comment type="similarity">
    <text evidence="1">Belongs to the COBRA family.</text>
</comment>
<accession>A0AA38CDG9</accession>
<protein>
    <recommendedName>
        <fullName evidence="4">COBRA C-terminal domain-containing protein</fullName>
    </recommendedName>
</protein>
<dbReference type="PANTHER" id="PTHR31673">
    <property type="entry name" value="PROTEIN COBRA"/>
    <property type="match status" value="1"/>
</dbReference>
<dbReference type="GO" id="GO:0005886">
    <property type="term" value="C:plasma membrane"/>
    <property type="evidence" value="ECO:0007669"/>
    <property type="project" value="TreeGrafter"/>
</dbReference>
<dbReference type="Proteomes" id="UP000824469">
    <property type="component" value="Unassembled WGS sequence"/>
</dbReference>
<evidence type="ECO:0000256" key="2">
    <source>
        <dbReference type="ARBA" id="ARBA00022729"/>
    </source>
</evidence>
<evidence type="ECO:0000256" key="1">
    <source>
        <dbReference type="ARBA" id="ARBA00005507"/>
    </source>
</evidence>
<dbReference type="PIRSF" id="PIRSF038122">
    <property type="entry name" value="COBRA"/>
    <property type="match status" value="1"/>
</dbReference>
<feature type="domain" description="COBRA C-terminal" evidence="4">
    <location>
        <begin position="275"/>
        <end position="468"/>
    </location>
</feature>
<dbReference type="OMA" id="IMAFAFC"/>
<dbReference type="InterPro" id="IPR006918">
    <property type="entry name" value="COBRA_pln"/>
</dbReference>
<dbReference type="InterPro" id="IPR056900">
    <property type="entry name" value="COB_C"/>
</dbReference>
<evidence type="ECO:0000259" key="4">
    <source>
        <dbReference type="Pfam" id="PF25079"/>
    </source>
</evidence>
<reference evidence="5 6" key="1">
    <citation type="journal article" date="2021" name="Nat. Plants">
        <title>The Taxus genome provides insights into paclitaxel biosynthesis.</title>
        <authorList>
            <person name="Xiong X."/>
            <person name="Gou J."/>
            <person name="Liao Q."/>
            <person name="Li Y."/>
            <person name="Zhou Q."/>
            <person name="Bi G."/>
            <person name="Li C."/>
            <person name="Du R."/>
            <person name="Wang X."/>
            <person name="Sun T."/>
            <person name="Guo L."/>
            <person name="Liang H."/>
            <person name="Lu P."/>
            <person name="Wu Y."/>
            <person name="Zhang Z."/>
            <person name="Ro D.K."/>
            <person name="Shang Y."/>
            <person name="Huang S."/>
            <person name="Yan J."/>
        </authorList>
    </citation>
    <scope>NUCLEOTIDE SEQUENCE [LARGE SCALE GENOMIC DNA]</scope>
    <source>
        <strain evidence="5">Ta-2019</strain>
    </source>
</reference>
<dbReference type="AlphaFoldDB" id="A0AA38CDG9"/>
<dbReference type="PANTHER" id="PTHR31673:SF3">
    <property type="entry name" value="COBRA-LIKE PROTEIN 4"/>
    <property type="match status" value="1"/>
</dbReference>
<dbReference type="GO" id="GO:0010215">
    <property type="term" value="P:cellulose microfibril organization"/>
    <property type="evidence" value="ECO:0007669"/>
    <property type="project" value="InterPro"/>
</dbReference>
<organism evidence="5 6">
    <name type="scientific">Taxus chinensis</name>
    <name type="common">Chinese yew</name>
    <name type="synonym">Taxus wallichiana var. chinensis</name>
    <dbReference type="NCBI Taxonomy" id="29808"/>
    <lineage>
        <taxon>Eukaryota</taxon>
        <taxon>Viridiplantae</taxon>
        <taxon>Streptophyta</taxon>
        <taxon>Embryophyta</taxon>
        <taxon>Tracheophyta</taxon>
        <taxon>Spermatophyta</taxon>
        <taxon>Pinopsida</taxon>
        <taxon>Pinidae</taxon>
        <taxon>Conifers II</taxon>
        <taxon>Cupressales</taxon>
        <taxon>Taxaceae</taxon>
        <taxon>Taxus</taxon>
    </lineage>
</organism>
<name>A0AA38CDG9_TAXCH</name>
<sequence>NETRPPTPLPALEWVYAVSEEGSGDWVLCRAVLPFLDQKSVFISIAMQGGPGLNTSYFTSQMLLALALIMAFAFCPTGAYDPLDPNGNITIKWDVMSWTPDGYVAVVTMYNFQQYRHIQSPGWTLGWTWAKKEVIWSMVGAQATQQGDCSRFKGNIPHCCMKTPMAVDLLPGTPYNQQIANCCKGGVIASWAQDPINAVSAFQVSVGSAGTSNTTVRLPKNFTLKAPGPGYTCGPAKKVKSSLFLSADGRRFTQALMTWNITCTYSQFLAQKTPTCCVSLSSFYNDTIVPCPVCTCGCQNNITQPGTCVEKDSQFLKTPGVNTPAKSFAPLIQCTPHMCPIRIHWHVKLNYKEYWRVKITVTNFNYRMNYSQWNIVAQHPNFDNITQLFSFNYKPLTPYGTINDTAMLWGVKYYNDMLMEAGPDGNVQSEVLFQKDKQTFTFKQGWAFPRRIYFNGDDCVLPPPDAYPWLPNRSPALHAEKAFIFLVSLLISTSLLAFL</sequence>
<keyword evidence="3" id="KW-0325">Glycoprotein</keyword>
<comment type="caution">
    <text evidence="5">The sequence shown here is derived from an EMBL/GenBank/DDBJ whole genome shotgun (WGS) entry which is preliminary data.</text>
</comment>
<evidence type="ECO:0000313" key="6">
    <source>
        <dbReference type="Proteomes" id="UP000824469"/>
    </source>
</evidence>
<evidence type="ECO:0000256" key="3">
    <source>
        <dbReference type="ARBA" id="ARBA00023180"/>
    </source>
</evidence>
<evidence type="ECO:0000313" key="5">
    <source>
        <dbReference type="EMBL" id="KAH9298130.1"/>
    </source>
</evidence>
<feature type="non-terminal residue" evidence="5">
    <location>
        <position position="499"/>
    </location>
</feature>
<dbReference type="Pfam" id="PF04833">
    <property type="entry name" value="COBRA"/>
    <property type="match status" value="1"/>
</dbReference>
<keyword evidence="6" id="KW-1185">Reference proteome</keyword>
<dbReference type="EMBL" id="JAHRHJ020000010">
    <property type="protein sequence ID" value="KAH9298130.1"/>
    <property type="molecule type" value="Genomic_DNA"/>
</dbReference>
<dbReference type="Pfam" id="PF25079">
    <property type="entry name" value="COB_C"/>
    <property type="match status" value="1"/>
</dbReference>
<proteinExistence type="inferred from homology"/>
<keyword evidence="2" id="KW-0732">Signal</keyword>
<dbReference type="GO" id="GO:0052324">
    <property type="term" value="P:plant-type cell wall cellulose biosynthetic process"/>
    <property type="evidence" value="ECO:0007669"/>
    <property type="project" value="TreeGrafter"/>
</dbReference>